<gene>
    <name evidence="3" type="ORF">PCANC_11028</name>
    <name evidence="2" type="ORF">PCASD_09724</name>
</gene>
<reference evidence="4 5" key="1">
    <citation type="submission" date="2017-11" db="EMBL/GenBank/DDBJ databases">
        <title>De novo assembly and phasing of dikaryotic genomes from two isolates of Puccinia coronata f. sp. avenae, the causal agent of oat crown rust.</title>
        <authorList>
            <person name="Miller M.E."/>
            <person name="Zhang Y."/>
            <person name="Omidvar V."/>
            <person name="Sperschneider J."/>
            <person name="Schwessinger B."/>
            <person name="Raley C."/>
            <person name="Palmer J.M."/>
            <person name="Garnica D."/>
            <person name="Upadhyaya N."/>
            <person name="Rathjen J."/>
            <person name="Taylor J.M."/>
            <person name="Park R.F."/>
            <person name="Dodds P.N."/>
            <person name="Hirsch C.D."/>
            <person name="Kianian S.F."/>
            <person name="Figueroa M."/>
        </authorList>
    </citation>
    <scope>NUCLEOTIDE SEQUENCE [LARGE SCALE GENOMIC DNA]</scope>
    <source>
        <strain evidence="3">12NC29</strain>
        <strain evidence="2">12SD80</strain>
    </source>
</reference>
<comment type="caution">
    <text evidence="2">The sequence shown here is derived from an EMBL/GenBank/DDBJ whole genome shotgun (WGS) entry which is preliminary data.</text>
</comment>
<dbReference type="EMBL" id="PGCJ01000176">
    <property type="protein sequence ID" value="PLW40848.1"/>
    <property type="molecule type" value="Genomic_DNA"/>
</dbReference>
<proteinExistence type="predicted"/>
<name>A0A2N5U480_9BASI</name>
<keyword evidence="4" id="KW-1185">Reference proteome</keyword>
<evidence type="ECO:0000256" key="1">
    <source>
        <dbReference type="SAM" id="MobiDB-lite"/>
    </source>
</evidence>
<evidence type="ECO:0000313" key="3">
    <source>
        <dbReference type="EMBL" id="PLW40848.1"/>
    </source>
</evidence>
<dbReference type="Proteomes" id="UP000235388">
    <property type="component" value="Unassembled WGS sequence"/>
</dbReference>
<accession>A0A2N5U480</accession>
<dbReference type="AlphaFoldDB" id="A0A2N5U480"/>
<sequence>MDGGLSSSSAIIVQDGKELDNSSSVIEGQPDLQHAGISDSSRQIMPGFFGP</sequence>
<feature type="region of interest" description="Disordered" evidence="1">
    <location>
        <begin position="29"/>
        <end position="51"/>
    </location>
</feature>
<dbReference type="EMBL" id="PGCI01000240">
    <property type="protein sequence ID" value="PLW32554.1"/>
    <property type="molecule type" value="Genomic_DNA"/>
</dbReference>
<organism evidence="2 5">
    <name type="scientific">Puccinia coronata f. sp. avenae</name>
    <dbReference type="NCBI Taxonomy" id="200324"/>
    <lineage>
        <taxon>Eukaryota</taxon>
        <taxon>Fungi</taxon>
        <taxon>Dikarya</taxon>
        <taxon>Basidiomycota</taxon>
        <taxon>Pucciniomycotina</taxon>
        <taxon>Pucciniomycetes</taxon>
        <taxon>Pucciniales</taxon>
        <taxon>Pucciniaceae</taxon>
        <taxon>Puccinia</taxon>
    </lineage>
</organism>
<evidence type="ECO:0000313" key="5">
    <source>
        <dbReference type="Proteomes" id="UP000235392"/>
    </source>
</evidence>
<evidence type="ECO:0000313" key="4">
    <source>
        <dbReference type="Proteomes" id="UP000235388"/>
    </source>
</evidence>
<protein>
    <submittedName>
        <fullName evidence="2">Uncharacterized protein</fullName>
    </submittedName>
</protein>
<dbReference type="Proteomes" id="UP000235392">
    <property type="component" value="Unassembled WGS sequence"/>
</dbReference>
<evidence type="ECO:0000313" key="2">
    <source>
        <dbReference type="EMBL" id="PLW32554.1"/>
    </source>
</evidence>